<proteinExistence type="predicted"/>
<protein>
    <recommendedName>
        <fullName evidence="3">DUF38 domain-containing protein</fullName>
    </recommendedName>
</protein>
<evidence type="ECO:0000313" key="1">
    <source>
        <dbReference type="EMBL" id="KAF1749584.1"/>
    </source>
</evidence>
<name>A0A6A5G4S8_CAERE</name>
<dbReference type="RefSeq" id="XP_053580199.1">
    <property type="nucleotide sequence ID" value="XM_053736633.1"/>
</dbReference>
<dbReference type="Proteomes" id="UP000483820">
    <property type="component" value="Chromosome X"/>
</dbReference>
<evidence type="ECO:0000313" key="2">
    <source>
        <dbReference type="Proteomes" id="UP000483820"/>
    </source>
</evidence>
<organism evidence="1 2">
    <name type="scientific">Caenorhabditis remanei</name>
    <name type="common">Caenorhabditis vulgaris</name>
    <dbReference type="NCBI Taxonomy" id="31234"/>
    <lineage>
        <taxon>Eukaryota</taxon>
        <taxon>Metazoa</taxon>
        <taxon>Ecdysozoa</taxon>
        <taxon>Nematoda</taxon>
        <taxon>Chromadorea</taxon>
        <taxon>Rhabditida</taxon>
        <taxon>Rhabditina</taxon>
        <taxon>Rhabditomorpha</taxon>
        <taxon>Rhabditoidea</taxon>
        <taxon>Rhabditidae</taxon>
        <taxon>Peloderinae</taxon>
        <taxon>Caenorhabditis</taxon>
    </lineage>
</organism>
<dbReference type="GeneID" id="9813939"/>
<evidence type="ECO:0008006" key="3">
    <source>
        <dbReference type="Google" id="ProtNLM"/>
    </source>
</evidence>
<gene>
    <name evidence="1" type="ORF">GCK72_026052</name>
</gene>
<dbReference type="AlphaFoldDB" id="A0A6A5G4S8"/>
<comment type="caution">
    <text evidence="1">The sequence shown here is derived from an EMBL/GenBank/DDBJ whole genome shotgun (WGS) entry which is preliminary data.</text>
</comment>
<dbReference type="KEGG" id="crq:GCK72_026052"/>
<dbReference type="EMBL" id="WUAV01000006">
    <property type="protein sequence ID" value="KAF1749584.1"/>
    <property type="molecule type" value="Genomic_DNA"/>
</dbReference>
<accession>A0A6A5G4S8</accession>
<reference evidence="1 2" key="1">
    <citation type="submission" date="2019-12" db="EMBL/GenBank/DDBJ databases">
        <title>Chromosome-level assembly of the Caenorhabditis remanei genome.</title>
        <authorList>
            <person name="Teterina A.A."/>
            <person name="Willis J.H."/>
            <person name="Phillips P.C."/>
        </authorList>
    </citation>
    <scope>NUCLEOTIDE SEQUENCE [LARGE SCALE GENOMIC DNA]</scope>
    <source>
        <strain evidence="1 2">PX506</strain>
        <tissue evidence="1">Whole organism</tissue>
    </source>
</reference>
<sequence>MSQDQSTFPTNQYFPYWKKLPYLVQREVGLMLSFFERRIPFRCNTFVWHVDGLGTLPDMLDWIDKETIKTIFLHDTFCPRTHTEIKNNMTWKQAEHLYIEFSNENPGTQEIALQNTNIDWIDLSRFKNLELNITGISAKDAWKLIKAYKTCEHPRGSCIIVKSRSAIHSKRLMALFDVEVNNQPISNIPAVHTQQFSKSDQRLVLVVMIHPKHFEGIVCGVDTIKEDVQSATGGVFSKKSN</sequence>
<dbReference type="CTD" id="9813939"/>